<feature type="domain" description="Glycosyltransferase subfamily 4-like N-terminal" evidence="1">
    <location>
        <begin position="15"/>
        <end position="185"/>
    </location>
</feature>
<dbReference type="AlphaFoldDB" id="A0A5C6C988"/>
<reference evidence="2 3" key="1">
    <citation type="submission" date="2019-02" db="EMBL/GenBank/DDBJ databases">
        <title>Deep-cultivation of Planctomycetes and their phenomic and genomic characterization uncovers novel biology.</title>
        <authorList>
            <person name="Wiegand S."/>
            <person name="Jogler M."/>
            <person name="Boedeker C."/>
            <person name="Pinto D."/>
            <person name="Vollmers J."/>
            <person name="Rivas-Marin E."/>
            <person name="Kohn T."/>
            <person name="Peeters S.H."/>
            <person name="Heuer A."/>
            <person name="Rast P."/>
            <person name="Oberbeckmann S."/>
            <person name="Bunk B."/>
            <person name="Jeske O."/>
            <person name="Meyerdierks A."/>
            <person name="Storesund J.E."/>
            <person name="Kallscheuer N."/>
            <person name="Luecker S."/>
            <person name="Lage O.M."/>
            <person name="Pohl T."/>
            <person name="Merkel B.J."/>
            <person name="Hornburger P."/>
            <person name="Mueller R.-W."/>
            <person name="Bruemmer F."/>
            <person name="Labrenz M."/>
            <person name="Spormann A.M."/>
            <person name="Op Den Camp H."/>
            <person name="Overmann J."/>
            <person name="Amann R."/>
            <person name="Jetten M.S.M."/>
            <person name="Mascher T."/>
            <person name="Medema M.H."/>
            <person name="Devos D.P."/>
            <person name="Kaster A.-K."/>
            <person name="Ovreas L."/>
            <person name="Rohde M."/>
            <person name="Galperin M.Y."/>
            <person name="Jogler C."/>
        </authorList>
    </citation>
    <scope>NUCLEOTIDE SEQUENCE [LARGE SCALE GENOMIC DNA]</scope>
    <source>
        <strain evidence="2 3">Pla52o</strain>
    </source>
</reference>
<dbReference type="SUPFAM" id="SSF53756">
    <property type="entry name" value="UDP-Glycosyltransferase/glycogen phosphorylase"/>
    <property type="match status" value="1"/>
</dbReference>
<dbReference type="Pfam" id="PF13692">
    <property type="entry name" value="Glyco_trans_1_4"/>
    <property type="match status" value="1"/>
</dbReference>
<evidence type="ECO:0000313" key="2">
    <source>
        <dbReference type="EMBL" id="TWU20655.1"/>
    </source>
</evidence>
<dbReference type="Pfam" id="PF13439">
    <property type="entry name" value="Glyco_transf_4"/>
    <property type="match status" value="1"/>
</dbReference>
<proteinExistence type="predicted"/>
<dbReference type="EC" id="2.4.1.291" evidence="2"/>
<dbReference type="PANTHER" id="PTHR45947">
    <property type="entry name" value="SULFOQUINOVOSYL TRANSFERASE SQD2"/>
    <property type="match status" value="1"/>
</dbReference>
<keyword evidence="2" id="KW-0808">Transferase</keyword>
<gene>
    <name evidence="2" type="primary">pglJ_2</name>
    <name evidence="2" type="ORF">Pla52o_45340</name>
</gene>
<dbReference type="InterPro" id="IPR028098">
    <property type="entry name" value="Glyco_trans_4-like_N"/>
</dbReference>
<name>A0A5C6C988_9BACT</name>
<evidence type="ECO:0000259" key="1">
    <source>
        <dbReference type="Pfam" id="PF13439"/>
    </source>
</evidence>
<dbReference type="GO" id="GO:0016757">
    <property type="term" value="F:glycosyltransferase activity"/>
    <property type="evidence" value="ECO:0007669"/>
    <property type="project" value="UniProtKB-KW"/>
</dbReference>
<organism evidence="2 3">
    <name type="scientific">Novipirellula galeiformis</name>
    <dbReference type="NCBI Taxonomy" id="2528004"/>
    <lineage>
        <taxon>Bacteria</taxon>
        <taxon>Pseudomonadati</taxon>
        <taxon>Planctomycetota</taxon>
        <taxon>Planctomycetia</taxon>
        <taxon>Pirellulales</taxon>
        <taxon>Pirellulaceae</taxon>
        <taxon>Novipirellula</taxon>
    </lineage>
</organism>
<sequence>MRKRVLLMISSMRGGGSERQTLLLLRHLDRARFEPHLYVIERAGDLMSEIPGDVSVHAFADVQQPNQLYFPGRILRQQIAHLRELLIEEKIAVVYDRTFAMSLIAAPACQRLGIPRVSTIVSPPERALPLVEKRFVRWKRWRLATAYRQARTVVAVSKIAARSAETFYKLFPDSVIVIPNPVDRDDLLLKSGTSMPRDPDHITMVCVGRMTSEKGHADLIRAVAMTESDWPAGAPPLKLVMVGDGPLRSQLQQLASEQVKRHVIEFVGVEPNPAVRIASADVLVLPSLFEGMPNVVLEAMALGTAVIATRAGGTIELVDQEPTVLWADPGKPLSLASAIREFVSDRDAAILRAEAALRYVRDFHDVNQTTRRIEAWLSS</sequence>
<protein>
    <submittedName>
        <fullName evidence="2">4-alpha-N-acetylgalactosaminyltransferase</fullName>
        <ecNumber evidence="2">2.4.1.291</ecNumber>
    </submittedName>
</protein>
<keyword evidence="3" id="KW-1185">Reference proteome</keyword>
<dbReference type="PANTHER" id="PTHR45947:SF15">
    <property type="entry name" value="TEICHURONIC ACID BIOSYNTHESIS GLYCOSYLTRANSFERASE TUAC-RELATED"/>
    <property type="match status" value="1"/>
</dbReference>
<dbReference type="Gene3D" id="3.40.50.2000">
    <property type="entry name" value="Glycogen Phosphorylase B"/>
    <property type="match status" value="2"/>
</dbReference>
<dbReference type="EMBL" id="SJPT01000008">
    <property type="protein sequence ID" value="TWU20655.1"/>
    <property type="molecule type" value="Genomic_DNA"/>
</dbReference>
<evidence type="ECO:0000313" key="3">
    <source>
        <dbReference type="Proteomes" id="UP000316304"/>
    </source>
</evidence>
<comment type="caution">
    <text evidence="2">The sequence shown here is derived from an EMBL/GenBank/DDBJ whole genome shotgun (WGS) entry which is preliminary data.</text>
</comment>
<keyword evidence="2" id="KW-0328">Glycosyltransferase</keyword>
<accession>A0A5C6C988</accession>
<dbReference type="Proteomes" id="UP000316304">
    <property type="component" value="Unassembled WGS sequence"/>
</dbReference>
<dbReference type="InterPro" id="IPR050194">
    <property type="entry name" value="Glycosyltransferase_grp1"/>
</dbReference>
<dbReference type="CDD" id="cd03811">
    <property type="entry name" value="GT4_GT28_WabH-like"/>
    <property type="match status" value="1"/>
</dbReference>